<dbReference type="Proteomes" id="UP001208935">
    <property type="component" value="Unassembled WGS sequence"/>
</dbReference>
<dbReference type="InterPro" id="IPR051122">
    <property type="entry name" value="SDR_DHRS6-like"/>
</dbReference>
<evidence type="ECO:0000256" key="3">
    <source>
        <dbReference type="ARBA" id="ARBA00023027"/>
    </source>
</evidence>
<gene>
    <name evidence="4" type="ORF">D5039_11540</name>
</gene>
<dbReference type="RefSeq" id="WP_265282297.1">
    <property type="nucleotide sequence ID" value="NZ_QZCW01000002.1"/>
</dbReference>
<reference evidence="5" key="1">
    <citation type="submission" date="2023-07" db="EMBL/GenBank/DDBJ databases">
        <title>Verminephrobacter genomes.</title>
        <authorList>
            <person name="Lund M.B."/>
        </authorList>
    </citation>
    <scope>NUCLEOTIDE SEQUENCE [LARGE SCALE GENOMIC DNA]</scope>
    <source>
        <strain evidence="5">AtM5-05</strain>
    </source>
</reference>
<dbReference type="Pfam" id="PF13561">
    <property type="entry name" value="adh_short_C2"/>
    <property type="match status" value="1"/>
</dbReference>
<organism evidence="4 5">
    <name type="scientific">Verminephrobacter aporrectodeae subsp. tuberculatae</name>
    <dbReference type="NCBI Taxonomy" id="1110392"/>
    <lineage>
        <taxon>Bacteria</taxon>
        <taxon>Pseudomonadati</taxon>
        <taxon>Pseudomonadota</taxon>
        <taxon>Betaproteobacteria</taxon>
        <taxon>Burkholderiales</taxon>
        <taxon>Comamonadaceae</taxon>
        <taxon>Verminephrobacter</taxon>
    </lineage>
</organism>
<keyword evidence="5" id="KW-1185">Reference proteome</keyword>
<evidence type="ECO:0000313" key="5">
    <source>
        <dbReference type="Proteomes" id="UP001208935"/>
    </source>
</evidence>
<evidence type="ECO:0000256" key="1">
    <source>
        <dbReference type="ARBA" id="ARBA00006484"/>
    </source>
</evidence>
<name>A0ABT3KTV3_9BURK</name>
<protein>
    <submittedName>
        <fullName evidence="4">SDR family oxidoreductase</fullName>
    </submittedName>
</protein>
<proteinExistence type="inferred from homology"/>
<accession>A0ABT3KTV3</accession>
<dbReference type="SUPFAM" id="SSF51735">
    <property type="entry name" value="NAD(P)-binding Rossmann-fold domains"/>
    <property type="match status" value="1"/>
</dbReference>
<dbReference type="Gene3D" id="3.40.50.720">
    <property type="entry name" value="NAD(P)-binding Rossmann-like Domain"/>
    <property type="match status" value="1"/>
</dbReference>
<evidence type="ECO:0000313" key="4">
    <source>
        <dbReference type="EMBL" id="MCW5321762.1"/>
    </source>
</evidence>
<dbReference type="InterPro" id="IPR020904">
    <property type="entry name" value="Sc_DH/Rdtase_CS"/>
</dbReference>
<dbReference type="PANTHER" id="PTHR43477:SF4">
    <property type="entry name" value="DEHYDROGENASE_REDUCTASE SDR FAMILY MEMBER 6"/>
    <property type="match status" value="1"/>
</dbReference>
<keyword evidence="3" id="KW-0520">NAD</keyword>
<dbReference type="InterPro" id="IPR036291">
    <property type="entry name" value="NAD(P)-bd_dom_sf"/>
</dbReference>
<evidence type="ECO:0000256" key="2">
    <source>
        <dbReference type="ARBA" id="ARBA00023002"/>
    </source>
</evidence>
<dbReference type="PANTHER" id="PTHR43477">
    <property type="entry name" value="DIHYDROANTICAPSIN 7-DEHYDROGENASE"/>
    <property type="match status" value="1"/>
</dbReference>
<comment type="similarity">
    <text evidence="1">Belongs to the short-chain dehydrogenases/reductases (SDR) family.</text>
</comment>
<dbReference type="PROSITE" id="PS00061">
    <property type="entry name" value="ADH_SHORT"/>
    <property type="match status" value="1"/>
</dbReference>
<dbReference type="InterPro" id="IPR002347">
    <property type="entry name" value="SDR_fam"/>
</dbReference>
<sequence length="251" mass="26396">MTQRLAGKTAFVTAAGQGIGRACALAFAAEGAQVWATDVDEKLLEGYAGVPNVSTRRLDALDDAAISARAKEVGTIQVLLNCTGFVHHGTALDASDEEWDLAFRLNVRAQWKMAQAFLPAMLENHARTGVSGSIINVASIASSIRGLPMRFVYGASKAAVIGMTKAIAADFVTRGIRCNALCPGTVDTPSLAERINAFADPVQARKDFIARQPMGRLATAQEIAPLAVFLASDESAFCTGNAYACDGGMTI</sequence>
<dbReference type="PRINTS" id="PR00081">
    <property type="entry name" value="GDHRDH"/>
</dbReference>
<keyword evidence="2" id="KW-0560">Oxidoreductase</keyword>
<comment type="caution">
    <text evidence="4">The sequence shown here is derived from an EMBL/GenBank/DDBJ whole genome shotgun (WGS) entry which is preliminary data.</text>
</comment>
<dbReference type="EMBL" id="QZCW01000002">
    <property type="protein sequence ID" value="MCW5321762.1"/>
    <property type="molecule type" value="Genomic_DNA"/>
</dbReference>
<dbReference type="PRINTS" id="PR00080">
    <property type="entry name" value="SDRFAMILY"/>
</dbReference>